<proteinExistence type="predicted"/>
<evidence type="ECO:0000313" key="1">
    <source>
        <dbReference type="EMBL" id="CAB4785968.1"/>
    </source>
</evidence>
<reference evidence="1" key="1">
    <citation type="submission" date="2020-05" db="EMBL/GenBank/DDBJ databases">
        <authorList>
            <person name="Chiriac C."/>
            <person name="Salcher M."/>
            <person name="Ghai R."/>
            <person name="Kavagutti S V."/>
        </authorList>
    </citation>
    <scope>NUCLEOTIDE SEQUENCE</scope>
</reference>
<organism evidence="1">
    <name type="scientific">freshwater metagenome</name>
    <dbReference type="NCBI Taxonomy" id="449393"/>
    <lineage>
        <taxon>unclassified sequences</taxon>
        <taxon>metagenomes</taxon>
        <taxon>ecological metagenomes</taxon>
    </lineage>
</organism>
<dbReference type="EMBL" id="CAFAAH010000003">
    <property type="protein sequence ID" value="CAB4785968.1"/>
    <property type="molecule type" value="Genomic_DNA"/>
</dbReference>
<protein>
    <submittedName>
        <fullName evidence="1">Unannotated protein</fullName>
    </submittedName>
</protein>
<accession>A0A6J6WSX6</accession>
<name>A0A6J6WSX6_9ZZZZ</name>
<gene>
    <name evidence="1" type="ORF">UFOPK2996_00085</name>
</gene>
<dbReference type="AlphaFoldDB" id="A0A6J6WSX6"/>
<sequence length="85" mass="8466">MNATDTLVFAAVAVTAVGVSGAPAGVTPFDHAETAPDPATLIATTRNEYAVPLVSPMNVHEVDPPVSTTALHIGGTAVVGDEVTA</sequence>